<protein>
    <recommendedName>
        <fullName evidence="2">Plant Basic Secretory Protein</fullName>
    </recommendedName>
</protein>
<reference evidence="1" key="1">
    <citation type="journal article" date="2014" name="Front. Microbiol.">
        <title>High frequency of phylogenetically diverse reductive dehalogenase-homologous genes in deep subseafloor sedimentary metagenomes.</title>
        <authorList>
            <person name="Kawai M."/>
            <person name="Futagami T."/>
            <person name="Toyoda A."/>
            <person name="Takaki Y."/>
            <person name="Nishi S."/>
            <person name="Hori S."/>
            <person name="Arai W."/>
            <person name="Tsubouchi T."/>
            <person name="Morono Y."/>
            <person name="Uchiyama I."/>
            <person name="Ito T."/>
            <person name="Fujiyama A."/>
            <person name="Inagaki F."/>
            <person name="Takami H."/>
        </authorList>
    </citation>
    <scope>NUCLEOTIDE SEQUENCE</scope>
    <source>
        <strain evidence="1">Expedition CK06-06</strain>
    </source>
</reference>
<feature type="non-terminal residue" evidence="1">
    <location>
        <position position="1"/>
    </location>
</feature>
<evidence type="ECO:0000313" key="1">
    <source>
        <dbReference type="EMBL" id="GAG09506.1"/>
    </source>
</evidence>
<dbReference type="AlphaFoldDB" id="X0WA33"/>
<dbReference type="InterPro" id="IPR007541">
    <property type="entry name" value="Uncharacterised_BSP"/>
</dbReference>
<dbReference type="PANTHER" id="PTHR33321:SF12">
    <property type="entry name" value="PLANT BASIC SECRETORY PROTEIN (BSP) FAMILY PROTEIN"/>
    <property type="match status" value="1"/>
</dbReference>
<accession>X0WA33</accession>
<proteinExistence type="predicted"/>
<evidence type="ECO:0008006" key="2">
    <source>
        <dbReference type="Google" id="ProtNLM"/>
    </source>
</evidence>
<name>X0WA33_9ZZZZ</name>
<dbReference type="Pfam" id="PF04450">
    <property type="entry name" value="BSP"/>
    <property type="match status" value="1"/>
</dbReference>
<gene>
    <name evidence="1" type="ORF">S01H1_42780</name>
</gene>
<dbReference type="PANTHER" id="PTHR33321">
    <property type="match status" value="1"/>
</dbReference>
<organism evidence="1">
    <name type="scientific">marine sediment metagenome</name>
    <dbReference type="NCBI Taxonomy" id="412755"/>
    <lineage>
        <taxon>unclassified sequences</taxon>
        <taxon>metagenomes</taxon>
        <taxon>ecological metagenomes</taxon>
    </lineage>
</organism>
<sequence length="194" mass="22226">IVKMLPSEGYQAPSRLSITFSPNMRGVAATSGTRIRCGAGWFRRQLQGEAKGAVVHELVHVVQQYGRARRTNRNATRNPGWLVEGIADYIRWFLYEPQTRGAEVTKRNIARARYDSSYRISGNFLNWVTETYDKNIVRKLNVAARQGKYNEKLWKEATGRTVQELGDEWKRHLEKKIADDVAAAKTKTPTEEEK</sequence>
<dbReference type="EMBL" id="BARS01027224">
    <property type="protein sequence ID" value="GAG09506.1"/>
    <property type="molecule type" value="Genomic_DNA"/>
</dbReference>
<comment type="caution">
    <text evidence="1">The sequence shown here is derived from an EMBL/GenBank/DDBJ whole genome shotgun (WGS) entry which is preliminary data.</text>
</comment>